<comment type="caution">
    <text evidence="2">The sequence shown here is derived from an EMBL/GenBank/DDBJ whole genome shotgun (WGS) entry which is preliminary data.</text>
</comment>
<evidence type="ECO:0000313" key="3">
    <source>
        <dbReference type="Proteomes" id="UP001610335"/>
    </source>
</evidence>
<name>A0ABR4IJ23_9EURO</name>
<organism evidence="2 3">
    <name type="scientific">Aspergillus cavernicola</name>
    <dbReference type="NCBI Taxonomy" id="176166"/>
    <lineage>
        <taxon>Eukaryota</taxon>
        <taxon>Fungi</taxon>
        <taxon>Dikarya</taxon>
        <taxon>Ascomycota</taxon>
        <taxon>Pezizomycotina</taxon>
        <taxon>Eurotiomycetes</taxon>
        <taxon>Eurotiomycetidae</taxon>
        <taxon>Eurotiales</taxon>
        <taxon>Aspergillaceae</taxon>
        <taxon>Aspergillus</taxon>
        <taxon>Aspergillus subgen. Nidulantes</taxon>
    </lineage>
</organism>
<gene>
    <name evidence="2" type="ORF">BDW59DRAFT_144007</name>
</gene>
<evidence type="ECO:0000313" key="2">
    <source>
        <dbReference type="EMBL" id="KAL2827567.1"/>
    </source>
</evidence>
<feature type="region of interest" description="Disordered" evidence="1">
    <location>
        <begin position="1"/>
        <end position="22"/>
    </location>
</feature>
<protein>
    <submittedName>
        <fullName evidence="2">Uncharacterized protein</fullName>
    </submittedName>
</protein>
<dbReference type="EMBL" id="JBFXLS010000024">
    <property type="protein sequence ID" value="KAL2827567.1"/>
    <property type="molecule type" value="Genomic_DNA"/>
</dbReference>
<evidence type="ECO:0000256" key="1">
    <source>
        <dbReference type="SAM" id="MobiDB-lite"/>
    </source>
</evidence>
<proteinExistence type="predicted"/>
<reference evidence="2 3" key="1">
    <citation type="submission" date="2024-07" db="EMBL/GenBank/DDBJ databases">
        <title>Section-level genome sequencing and comparative genomics of Aspergillus sections Usti and Cavernicolus.</title>
        <authorList>
            <consortium name="Lawrence Berkeley National Laboratory"/>
            <person name="Nybo J.L."/>
            <person name="Vesth T.C."/>
            <person name="Theobald S."/>
            <person name="Frisvad J.C."/>
            <person name="Larsen T.O."/>
            <person name="Kjaerboelling I."/>
            <person name="Rothschild-Mancinelli K."/>
            <person name="Lyhne E.K."/>
            <person name="Kogle M.E."/>
            <person name="Barry K."/>
            <person name="Clum A."/>
            <person name="Na H."/>
            <person name="Ledsgaard L."/>
            <person name="Lin J."/>
            <person name="Lipzen A."/>
            <person name="Kuo A."/>
            <person name="Riley R."/>
            <person name="Mondo S."/>
            <person name="LaButti K."/>
            <person name="Haridas S."/>
            <person name="Pangalinan J."/>
            <person name="Salamov A.A."/>
            <person name="Simmons B.A."/>
            <person name="Magnuson J.K."/>
            <person name="Chen J."/>
            <person name="Drula E."/>
            <person name="Henrissat B."/>
            <person name="Wiebenga A."/>
            <person name="Lubbers R.J."/>
            <person name="Gomes A.C."/>
            <person name="Makela M.R."/>
            <person name="Stajich J."/>
            <person name="Grigoriev I.V."/>
            <person name="Mortensen U.H."/>
            <person name="De vries R.P."/>
            <person name="Baker S.E."/>
            <person name="Andersen M.R."/>
        </authorList>
    </citation>
    <scope>NUCLEOTIDE SEQUENCE [LARGE SCALE GENOMIC DNA]</scope>
    <source>
        <strain evidence="2 3">CBS 600.67</strain>
    </source>
</reference>
<dbReference type="Proteomes" id="UP001610335">
    <property type="component" value="Unassembled WGS sequence"/>
</dbReference>
<sequence>MPPTAVDTGYTSPLDECPNDGDNEDELTRMDHYYNGSIELLFDFKPKHVPGGWDSLVRLVSQLSRLQDLLWACETQFPPCLLHILDHNLRRCKLHIRAFKMPSLHQDADHPSDVDERDFALATSPCLSSVLVPLSHYDTDGCVEYNEEAVLRMAAGMTPNLTHVHIVHRPIGSSPYFHNAVIRGRPPWRGFFINDHQEGKFEASQQVHLQCWSLSPAQFDYFETWEKHIAFSDLRTLHLWEATFDTLELARRHQFESLKILALDLEYTDDQREGPTQDDELLLDEAASKFLSAIASPLESMHLSGVPHATQTFQAILDQHGKSLHTLSLITPGGNSLAGPQMSTSRIKQIKAQCPNIRDLRLPIRRTSGDANEIKIYQAFGEFPYLTDLSLELQLTDGTPESRTFSAGDDKNARDIFMSIAVDEVLAREIFTKITNAGARSLQRFKLTVNSETAPIELEPIAHVMKRQWKCIRFPGGEDGNAEARDINVVAREIGAKKRVLLDKLDEEEYHPTRLGLYERVFRELWPARTDSWKQDWHSFPLESND</sequence>
<accession>A0ABR4IJ23</accession>
<keyword evidence="3" id="KW-1185">Reference proteome</keyword>